<feature type="binding site" evidence="14">
    <location>
        <begin position="86"/>
        <end position="88"/>
    </location>
    <ligand>
        <name>substrate</name>
    </ligand>
</feature>
<dbReference type="InterPro" id="IPR004574">
    <property type="entry name" value="Alkb"/>
</dbReference>
<comment type="function">
    <text evidence="9">Dioxygenase that repairs alkylated DNA and RNA containing 3-methylcytosine or 1-methyladenine by oxidative demethylation. Has highest activity towards 3-methylcytosine. Has lower activity towards alkylated DNA containing ethenoadenine, and no detectable activity towards 1-methylguanine or 3-methylthymine. Accepts double-stranded and single-stranded substrates. Requires molecular oxygen, alpha-ketoglutarate and iron. Provides extensive resistance to alkylating agents such as MMS and DMS (SN2 agents), but not to MMNG and MNU (SN1 agents).</text>
</comment>
<evidence type="ECO:0000256" key="13">
    <source>
        <dbReference type="ARBA" id="ARBA00082512"/>
    </source>
</evidence>
<keyword evidence="2 15" id="KW-0479">Metal-binding</keyword>
<gene>
    <name evidence="17" type="primary">alkB</name>
    <name evidence="17" type="ORF">EJP67_01090</name>
</gene>
<feature type="binding site" evidence="14">
    <location>
        <begin position="214"/>
        <end position="220"/>
    </location>
    <ligand>
        <name>2-oxoglutarate</name>
        <dbReference type="ChEBI" id="CHEBI:16810"/>
    </ligand>
</feature>
<dbReference type="GO" id="GO:0035515">
    <property type="term" value="F:oxidative RNA demethylase activity"/>
    <property type="evidence" value="ECO:0007669"/>
    <property type="project" value="TreeGrafter"/>
</dbReference>
<feature type="binding site" evidence="15">
    <location>
        <position position="197"/>
    </location>
    <ligand>
        <name>Fe cation</name>
        <dbReference type="ChEBI" id="CHEBI:24875"/>
        <note>catalytic</note>
    </ligand>
</feature>
<proteinExistence type="inferred from homology"/>
<feature type="binding site" evidence="15">
    <location>
        <position position="143"/>
    </location>
    <ligand>
        <name>Fe cation</name>
        <dbReference type="ChEBI" id="CHEBI:24875"/>
        <note>catalytic</note>
    </ligand>
</feature>
<protein>
    <recommendedName>
        <fullName evidence="11">Alpha-ketoglutarate-dependent dioxygenase AlkB</fullName>
        <ecNumber evidence="10">1.14.11.33</ecNumber>
    </recommendedName>
    <alternativeName>
        <fullName evidence="12">Alkylated DNA repair protein AlkB</fullName>
    </alternativeName>
    <alternativeName>
        <fullName evidence="13">DNA oxidative demethylase AlkB</fullName>
    </alternativeName>
</protein>
<reference evidence="17 18" key="1">
    <citation type="submission" date="2018-12" db="EMBL/GenBank/DDBJ databases">
        <title>The genome sequences of Variovorax guangxiensis DSM 27352.</title>
        <authorList>
            <person name="Gao J."/>
            <person name="Sun J."/>
        </authorList>
    </citation>
    <scope>NUCLEOTIDE SEQUENCE [LARGE SCALE GENOMIC DNA]</scope>
    <source>
        <strain evidence="17 18">DSM 27352</strain>
    </source>
</reference>
<accession>A0A3S0XP10</accession>
<feature type="binding site" evidence="14">
    <location>
        <begin position="130"/>
        <end position="132"/>
    </location>
    <ligand>
        <name>2-oxoglutarate</name>
        <dbReference type="ChEBI" id="CHEBI:16810"/>
    </ligand>
</feature>
<dbReference type="OrthoDB" id="9796932at2"/>
<evidence type="ECO:0000256" key="9">
    <source>
        <dbReference type="ARBA" id="ARBA00055649"/>
    </source>
</evidence>
<evidence type="ECO:0000256" key="3">
    <source>
        <dbReference type="ARBA" id="ARBA00022763"/>
    </source>
</evidence>
<evidence type="ECO:0000256" key="1">
    <source>
        <dbReference type="ARBA" id="ARBA00007879"/>
    </source>
</evidence>
<evidence type="ECO:0000256" key="10">
    <source>
        <dbReference type="ARBA" id="ARBA00066725"/>
    </source>
</evidence>
<evidence type="ECO:0000313" key="18">
    <source>
        <dbReference type="Proteomes" id="UP000281118"/>
    </source>
</evidence>
<dbReference type="GO" id="GO:0032259">
    <property type="term" value="P:methylation"/>
    <property type="evidence" value="ECO:0007669"/>
    <property type="project" value="UniProtKB-KW"/>
</dbReference>
<evidence type="ECO:0000313" key="17">
    <source>
        <dbReference type="EMBL" id="RUR65646.1"/>
    </source>
</evidence>
<feature type="binding site" evidence="15">
    <location>
        <position position="141"/>
    </location>
    <ligand>
        <name>Fe cation</name>
        <dbReference type="ChEBI" id="CHEBI:24875"/>
        <note>catalytic</note>
    </ligand>
</feature>
<name>A0A3S0XP10_9BURK</name>
<dbReference type="GO" id="GO:0008168">
    <property type="term" value="F:methyltransferase activity"/>
    <property type="evidence" value="ECO:0007669"/>
    <property type="project" value="UniProtKB-KW"/>
</dbReference>
<dbReference type="FunFam" id="2.60.120.590:FF:000005">
    <property type="entry name" value="Alpha-ketoglutarate-dependent dioxygenase AlkB"/>
    <property type="match status" value="1"/>
</dbReference>
<evidence type="ECO:0000259" key="16">
    <source>
        <dbReference type="PROSITE" id="PS51471"/>
    </source>
</evidence>
<keyword evidence="4" id="KW-0223">Dioxygenase</keyword>
<dbReference type="InterPro" id="IPR005123">
    <property type="entry name" value="Oxoglu/Fe-dep_dioxygenase_dom"/>
</dbReference>
<dbReference type="SUPFAM" id="SSF51197">
    <property type="entry name" value="Clavaminate synthase-like"/>
    <property type="match status" value="1"/>
</dbReference>
<evidence type="ECO:0000256" key="11">
    <source>
        <dbReference type="ARBA" id="ARBA00072243"/>
    </source>
</evidence>
<dbReference type="GO" id="GO:0035513">
    <property type="term" value="P:oxidative RNA demethylation"/>
    <property type="evidence" value="ECO:0007669"/>
    <property type="project" value="TreeGrafter"/>
</dbReference>
<dbReference type="GO" id="GO:0035516">
    <property type="term" value="F:broad specificity oxidative DNA demethylase activity"/>
    <property type="evidence" value="ECO:0007669"/>
    <property type="project" value="UniProtKB-EC"/>
</dbReference>
<dbReference type="InterPro" id="IPR027450">
    <property type="entry name" value="AlkB-like"/>
</dbReference>
<keyword evidence="7" id="KW-0234">DNA repair</keyword>
<comment type="similarity">
    <text evidence="1">Belongs to the alkB family.</text>
</comment>
<feature type="binding site" evidence="14">
    <location>
        <position position="79"/>
    </location>
    <ligand>
        <name>substrate</name>
    </ligand>
</feature>
<organism evidence="17 18">
    <name type="scientific">Variovorax guangxiensis</name>
    <dbReference type="NCBI Taxonomy" id="1775474"/>
    <lineage>
        <taxon>Bacteria</taxon>
        <taxon>Pseudomonadati</taxon>
        <taxon>Pseudomonadota</taxon>
        <taxon>Betaproteobacteria</taxon>
        <taxon>Burkholderiales</taxon>
        <taxon>Comamonadaceae</taxon>
        <taxon>Variovorax</taxon>
    </lineage>
</organism>
<dbReference type="Gene3D" id="2.60.120.590">
    <property type="entry name" value="Alpha-ketoglutarate-dependent dioxygenase AlkB-like"/>
    <property type="match status" value="1"/>
</dbReference>
<dbReference type="PANTHER" id="PTHR16557">
    <property type="entry name" value="ALKYLATED DNA REPAIR PROTEIN ALKB-RELATED"/>
    <property type="match status" value="1"/>
</dbReference>
<keyword evidence="3" id="KW-0227">DNA damage</keyword>
<dbReference type="PROSITE" id="PS51471">
    <property type="entry name" value="FE2OG_OXY"/>
    <property type="match status" value="1"/>
</dbReference>
<dbReference type="PANTHER" id="PTHR16557:SF2">
    <property type="entry name" value="NUCLEIC ACID DIOXYGENASE ALKBH1"/>
    <property type="match status" value="1"/>
</dbReference>
<evidence type="ECO:0000256" key="7">
    <source>
        <dbReference type="ARBA" id="ARBA00023204"/>
    </source>
</evidence>
<dbReference type="NCBIfam" id="NF011930">
    <property type="entry name" value="PRK15401.1"/>
    <property type="match status" value="1"/>
</dbReference>
<feature type="domain" description="Fe2OG dioxygenase" evidence="16">
    <location>
        <begin position="123"/>
        <end position="223"/>
    </location>
</feature>
<evidence type="ECO:0000256" key="12">
    <source>
        <dbReference type="ARBA" id="ARBA00080712"/>
    </source>
</evidence>
<evidence type="ECO:0000256" key="4">
    <source>
        <dbReference type="ARBA" id="ARBA00022964"/>
    </source>
</evidence>
<dbReference type="GO" id="GO:0006281">
    <property type="term" value="P:DNA repair"/>
    <property type="evidence" value="ECO:0007669"/>
    <property type="project" value="UniProtKB-KW"/>
</dbReference>
<evidence type="ECO:0000256" key="2">
    <source>
        <dbReference type="ARBA" id="ARBA00022723"/>
    </source>
</evidence>
<comment type="cofactor">
    <cofactor evidence="15">
        <name>Fe(2+)</name>
        <dbReference type="ChEBI" id="CHEBI:29033"/>
    </cofactor>
    <text evidence="15">Binds 1 Fe(2+) ion per subunit.</text>
</comment>
<dbReference type="GO" id="GO:0008198">
    <property type="term" value="F:ferrous iron binding"/>
    <property type="evidence" value="ECO:0007669"/>
    <property type="project" value="TreeGrafter"/>
</dbReference>
<dbReference type="Proteomes" id="UP000281118">
    <property type="component" value="Unassembled WGS sequence"/>
</dbReference>
<dbReference type="GO" id="GO:0005737">
    <property type="term" value="C:cytoplasm"/>
    <property type="evidence" value="ECO:0007669"/>
    <property type="project" value="TreeGrafter"/>
</dbReference>
<dbReference type="InterPro" id="IPR037151">
    <property type="entry name" value="AlkB-like_sf"/>
</dbReference>
<dbReference type="EC" id="1.14.11.33" evidence="10"/>
<keyword evidence="17" id="KW-0808">Transferase</keyword>
<evidence type="ECO:0000256" key="14">
    <source>
        <dbReference type="PIRSR" id="PIRSR604574-1"/>
    </source>
</evidence>
<evidence type="ECO:0000256" key="6">
    <source>
        <dbReference type="ARBA" id="ARBA00023004"/>
    </source>
</evidence>
<keyword evidence="17" id="KW-0489">Methyltransferase</keyword>
<dbReference type="AlphaFoldDB" id="A0A3S0XP10"/>
<comment type="catalytic activity">
    <reaction evidence="8">
        <text>a methylated nucleobase within DNA + 2-oxoglutarate + O2 = a nucleobase within DNA + formaldehyde + succinate + CO2</text>
        <dbReference type="Rhea" id="RHEA:30299"/>
        <dbReference type="Rhea" id="RHEA-COMP:12192"/>
        <dbReference type="Rhea" id="RHEA-COMP:12193"/>
        <dbReference type="ChEBI" id="CHEBI:15379"/>
        <dbReference type="ChEBI" id="CHEBI:16526"/>
        <dbReference type="ChEBI" id="CHEBI:16810"/>
        <dbReference type="ChEBI" id="CHEBI:16842"/>
        <dbReference type="ChEBI" id="CHEBI:30031"/>
        <dbReference type="ChEBI" id="CHEBI:32875"/>
        <dbReference type="ChEBI" id="CHEBI:64428"/>
        <dbReference type="EC" id="1.14.11.33"/>
    </reaction>
</comment>
<keyword evidence="5" id="KW-0560">Oxidoreductase</keyword>
<feature type="binding site" evidence="14">
    <location>
        <position position="171"/>
    </location>
    <ligand>
        <name>substrate</name>
    </ligand>
</feature>
<comment type="caution">
    <text evidence="17">The sequence shown here is derived from an EMBL/GenBank/DDBJ whole genome shotgun (WGS) entry which is preliminary data.</text>
</comment>
<dbReference type="Pfam" id="PF13532">
    <property type="entry name" value="2OG-FeII_Oxy_2"/>
    <property type="match status" value="1"/>
</dbReference>
<evidence type="ECO:0000256" key="5">
    <source>
        <dbReference type="ARBA" id="ARBA00023002"/>
    </source>
</evidence>
<evidence type="ECO:0000256" key="15">
    <source>
        <dbReference type="PIRSR" id="PIRSR604574-2"/>
    </source>
</evidence>
<sequence>MKSRAASAATLALFDDPPRPAREALGTGAFVLPGFALPFVDELLPAIRAVEADAPFRHLVTPGGFTMSVALTNCGALGWTSDRRGYRYSATDPDSGRPWPAMPGPLARLAREAASAAGFDGFAPDACLVNRYAPGARLSLHQDKDERDYGAPIVSVSLGMPAVFLFGGHARGDKAARIPLAHGDVVVWGGEDRLRYHGVLPLKEEPHPLLGAIRINLTFRKAG</sequence>
<feature type="binding site" evidence="14">
    <location>
        <position position="145"/>
    </location>
    <ligand>
        <name>substrate</name>
    </ligand>
</feature>
<dbReference type="EMBL" id="RXFT01000001">
    <property type="protein sequence ID" value="RUR65646.1"/>
    <property type="molecule type" value="Genomic_DNA"/>
</dbReference>
<keyword evidence="6 15" id="KW-0408">Iron</keyword>
<evidence type="ECO:0000256" key="8">
    <source>
        <dbReference type="ARBA" id="ARBA00050106"/>
    </source>
</evidence>